<feature type="compositionally biased region" description="Polar residues" evidence="2">
    <location>
        <begin position="256"/>
        <end position="274"/>
    </location>
</feature>
<dbReference type="GO" id="GO:0016020">
    <property type="term" value="C:membrane"/>
    <property type="evidence" value="ECO:0007669"/>
    <property type="project" value="TreeGrafter"/>
</dbReference>
<feature type="coiled-coil region" evidence="1">
    <location>
        <begin position="2295"/>
        <end position="2382"/>
    </location>
</feature>
<feature type="coiled-coil region" evidence="1">
    <location>
        <begin position="1816"/>
        <end position="2265"/>
    </location>
</feature>
<evidence type="ECO:0000256" key="1">
    <source>
        <dbReference type="SAM" id="Coils"/>
    </source>
</evidence>
<feature type="region of interest" description="Disordered" evidence="2">
    <location>
        <begin position="820"/>
        <end position="840"/>
    </location>
</feature>
<sequence length="2830" mass="326494">ARDLREKMELELAERKLSSHRLQEELQCLSEQLEEARRAQAELEVKYKDLEQARRLEVEEKNRLLSCLAVAEEELPCGRAVPGAEQEQLEQDVGQPSVPAVGHGARGEQAQHLAHLKFQRHFLCLNVSEIPHLQLVLRESQQEAVMVTEDAEQTAKRAVSSYQDPGSKLSVFSSSHRIRILVLRQNCKTCGLWKLQPLITDVFTNRSKQFTEESCPPGILDYIAAEKQKELSVLLLELKEAQEEITFLKSQLKGPSGQTSAGSQTEANELEENSQIQCLEREEQKASDTQSVLLLKETEIQKIGFLQENGISFQDEPQGSPGTSQSQELIKLQNQITELQIILQKSEESFRKELGEKCAEINRLNQLAEEYRKKTEDPDSTFCVLTDEQDQLLCQAKELSTITELKEQVKQLEEELALSEKQRLSDSQSSLLREQIQSLKNEFKSKDIKIEALQKDLDEAQLQLSDQDIQLKDLRSQVETKECEVLDLGQLLRKNTAEMEELSHKLTLKGHEAASLEQLVAEHTRSIENLQQALQEKDRQMAEISVSMSEKMVLLNEEKFALGNELKSLKEQTSLLLKSQEEKEQNIGAKDTCLKCGVSKQQNETEAVSKENEELVNQVELLRKENEQVKRKLQAVFVNRKELLKKVTRLENELEQLSREQKSETSVAQAAAGEEDMRSMISKEMGLENQPREDYLIQLLSEKESELQSIRKEKETTEARLQAVIEEMSQSLQDKANTASVKDEIFKDEIMEHQTIPDKVTETNESPEDDEENEKHSSAGTNLEEKQKSALEEKISVLEQEKEQLQKKLQEALISRKDTIKKAQEKDRHHREQLKQQKDDYNILQEQFDQQSKEKDSIQAQLRQLQEQKGSAESIFRSQGGLDSSCIEAEDTTINKLVQVADISEEEWKKHLDKLQMEKEKLECSVSHMQRELAHKSELIFDLQQHIAQLFVEIEGLKRTSDQAEAKGASLQTELEENQGKISGVASLADLKILVHQKDEEIEFLSQQLKEKSDTLNNVQAQLLEKEESVQRLCSQLEAQAQVHEEQNKRLQTEMLEIQEKQEDNAEAAKQKNQMQRKLQAALISRKEALKESKSLKEELANAKITIDSLSVKLTNMESQICGHVKETDTLTEKLACLTGEREKITAEIDKLLGENQNLDGCCKNLTLTLDRVVLEKEKLEKEVESLKSFQATESSEWQEKYKELQGEYETLLQSYENVSNEAERIQRVLETVRQEKQEIFIQLKGAEAKKQETDKQLQEAEQKIDEMKEKMRKFAKSKQQKILELEEENEKLRAEMHFTNGELHRTGEGFTNTSLREDLECSRRECQSLSTQLETVMAEKESLNQEIVDLKCLLQVTESKLKESRELVDSCVAQQTAEEETDKAVATPSPAEESENQVDVSFRPEPRAAELEQEALESERPCEDPGLYRQQIAELTKRITEMEDNRRASEQQLGDIRRCVETLAGEKRALEHQMGEKVHEVNDLQATVAKMEQKVQEARDDLIRMTALKDALEAEKDDLEERLMNQLAELNGSIGNYQQDATDFQIKNDQLKHELQTLQRMMHELEEEKSQMAKKKSEASSEKQKEFVGKLKCNWRGESSTHIKELQELLKQKQQEIKQLQKDCIKSQEKNSSLERTVKALEFLQSETQKEVEAAKETSAKAVEDTKKAQAELARCRVVLDDTQSEAARVLAESIKVKEELQANKEQIKIQMKKKDEDFERRLEQEKDKHLKEIKNMEAKLAALQREKDHMETTVGDLQDSLKTKDQEAKQLEGNLNKTLAQLAAFTRSMSSLQDDRDRVIDESKTWEKKFTETIQKKEEEIRWKEEACTVLQDQVKQMTMRVEELQTQISRLECNKKDWEVDFRKEIQHHQKTCEMLQEEKKELLTQLEGSQELYSKSQNEQQELESEISSLRDQLADLQNSFTKCELAREELGTVIKQQEMSIQNFKLNCEQLEADLQASKDLTNKLHEEISAKDQKIMSLLSAKEEAVVAALAELQQQHSEEMKELECRLSKEEDNKKALENEKHKFLDQLNHLTEKMKISREESKQQKAQLDSFTKSMSSLQDDRDRILRDYKQLEERHLGIILEKDQLIQEAAAENNKLKEEIRSFHGQMDDLNSENAKLNAELVRYREDLNQVISIKDSQQKQLLNTQLQRIQTLENEKATIETQLKESEHTQDDLRKCMEALREDKASMSQEIDTLRSSLSRVRSEMAALHEGSPIVECQAELKAREKEVQQLNHELSLSQKRIRELEGDLDCVQRDAAKRVGEAEDRLRKELKHLHHDAGIMRNETETAEERVAELARDLMEMEQKLLEVKDENKDLRAQIQSFGRSMSSLQDSRDQANEELHLLKQKYSTDLEEQKSLVQTLQKQMGQLQEEQCSTVRDRDIVRSELTELQKAIDERGLLAQIEELNQQLRAKDDELLHLSLELEGSSNQVKSFSKAMASLQNDRDRLLNELDKTRKIEEVKQQAEGSISTTALEVQSLKKALASLQSDRDRVVRELENLQQQYILVGVEAAENSRLKAQLQQWEQEADKQLRLQEQLRQEGAVYQQELQRLRQEKNSWEKQSSSMKEQYLMAIAEKDRELSHLQRITQEMRLPFSKAQAVEEQHQSKISPEVLKGDFSSLEAEMKHLQAQLSDSLKELHQKELRIQQLNSKLSQVFEEKNALSLQLRGSSRGTYESHQHYSEVLNRCLVLERQLQELQAADKSMELFATDAAPGAPQEKNDSQRGTYTPELQELQLRLSETERLHSSIKQDMKYLEEQLEEERDRRLAAEEALFAAQDQIRRLQSSEWSSSLSASIDMTPGHEQSLLIDSMDNNSSRVR</sequence>
<feature type="coiled-coil region" evidence="1">
    <location>
        <begin position="1692"/>
        <end position="1783"/>
    </location>
</feature>
<evidence type="ECO:0000313" key="4">
    <source>
        <dbReference type="Proteomes" id="UP000553862"/>
    </source>
</evidence>
<dbReference type="GO" id="GO:0005801">
    <property type="term" value="C:cis-Golgi network"/>
    <property type="evidence" value="ECO:0007669"/>
    <property type="project" value="TreeGrafter"/>
</dbReference>
<feature type="coiled-coil region" evidence="1">
    <location>
        <begin position="19"/>
        <end position="60"/>
    </location>
</feature>
<proteinExistence type="predicted"/>
<gene>
    <name evidence="3" type="primary">Golgb1_0</name>
    <name evidence="3" type="ORF">MOLATE_R16545</name>
</gene>
<feature type="region of interest" description="Disordered" evidence="2">
    <location>
        <begin position="746"/>
        <end position="788"/>
    </location>
</feature>
<dbReference type="SUPFAM" id="SSF57997">
    <property type="entry name" value="Tropomyosin"/>
    <property type="match status" value="1"/>
</dbReference>
<feature type="coiled-coil region" evidence="1">
    <location>
        <begin position="2406"/>
        <end position="2579"/>
    </location>
</feature>
<feature type="compositionally biased region" description="Basic and acidic residues" evidence="2">
    <location>
        <begin position="773"/>
        <end position="788"/>
    </location>
</feature>
<keyword evidence="1" id="KW-0175">Coiled coil</keyword>
<feature type="region of interest" description="Disordered" evidence="2">
    <location>
        <begin position="252"/>
        <end position="274"/>
    </location>
</feature>
<feature type="coiled-coil region" evidence="1">
    <location>
        <begin position="1433"/>
        <end position="1638"/>
    </location>
</feature>
<reference evidence="3 4" key="1">
    <citation type="submission" date="2019-09" db="EMBL/GenBank/DDBJ databases">
        <title>Bird 10,000 Genomes (B10K) Project - Family phase.</title>
        <authorList>
            <person name="Zhang G."/>
        </authorList>
    </citation>
    <scope>NUCLEOTIDE SEQUENCE [LARGE SCALE GENOMIC DNA]</scope>
    <source>
        <strain evidence="3">OUT-0049</strain>
        <tissue evidence="3">Muscle</tissue>
    </source>
</reference>
<dbReference type="Proteomes" id="UP000553862">
    <property type="component" value="Unassembled WGS sequence"/>
</dbReference>
<keyword evidence="4" id="KW-1185">Reference proteome</keyword>
<feature type="region of interest" description="Disordered" evidence="2">
    <location>
        <begin position="656"/>
        <end position="675"/>
    </location>
</feature>
<feature type="coiled-coil region" evidence="1">
    <location>
        <begin position="224"/>
        <end position="251"/>
    </location>
</feature>
<feature type="coiled-coil region" evidence="1">
    <location>
        <begin position="2628"/>
        <end position="2711"/>
    </location>
</feature>
<comment type="caution">
    <text evidence="3">The sequence shown here is derived from an EMBL/GenBank/DDBJ whole genome shotgun (WGS) entry which is preliminary data.</text>
</comment>
<evidence type="ECO:0000313" key="3">
    <source>
        <dbReference type="EMBL" id="NXV56560.1"/>
    </source>
</evidence>
<dbReference type="EMBL" id="VZUF01133732">
    <property type="protein sequence ID" value="NXV56560.1"/>
    <property type="molecule type" value="Genomic_DNA"/>
</dbReference>
<feature type="coiled-coil region" evidence="1">
    <location>
        <begin position="905"/>
        <end position="1361"/>
    </location>
</feature>
<feature type="compositionally biased region" description="Basic and acidic residues" evidence="2">
    <location>
        <begin position="746"/>
        <end position="762"/>
    </location>
</feature>
<dbReference type="Gene3D" id="1.10.287.1490">
    <property type="match status" value="3"/>
</dbReference>
<feature type="coiled-coil region" evidence="1">
    <location>
        <begin position="329"/>
        <end position="484"/>
    </location>
</feature>
<evidence type="ECO:0000256" key="2">
    <source>
        <dbReference type="SAM" id="MobiDB-lite"/>
    </source>
</evidence>
<feature type="non-terminal residue" evidence="3">
    <location>
        <position position="1"/>
    </location>
</feature>
<dbReference type="GO" id="GO:0005793">
    <property type="term" value="C:endoplasmic reticulum-Golgi intermediate compartment"/>
    <property type="evidence" value="ECO:0007669"/>
    <property type="project" value="TreeGrafter"/>
</dbReference>
<feature type="coiled-coil region" evidence="1">
    <location>
        <begin position="2742"/>
        <end position="2790"/>
    </location>
</feature>
<protein>
    <submittedName>
        <fullName evidence="3">GOGB1 protein</fullName>
    </submittedName>
</protein>
<dbReference type="PANTHER" id="PTHR18887">
    <property type="entry name" value="GOLGI-ASSOCIATED PROTEIN GCP360-RELATED"/>
    <property type="match status" value="1"/>
</dbReference>
<feature type="coiled-coil region" evidence="1">
    <location>
        <begin position="513"/>
        <end position="572"/>
    </location>
</feature>
<dbReference type="PANTHER" id="PTHR18887:SF2">
    <property type="entry name" value="GOLGIN SUBFAMILY B MEMBER 1"/>
    <property type="match status" value="1"/>
</dbReference>
<accession>A0A7L3UWV4</accession>
<feature type="region of interest" description="Disordered" evidence="2">
    <location>
        <begin position="1375"/>
        <end position="1404"/>
    </location>
</feature>
<name>A0A7L3UWV4_MOLAT</name>
<feature type="coiled-coil region" evidence="1">
    <location>
        <begin position="700"/>
        <end position="727"/>
    </location>
</feature>
<feature type="non-terminal residue" evidence="3">
    <location>
        <position position="2830"/>
    </location>
</feature>
<organism evidence="3 4">
    <name type="scientific">Molothrus ater</name>
    <name type="common">Brown-headed cowbird</name>
    <dbReference type="NCBI Taxonomy" id="84834"/>
    <lineage>
        <taxon>Eukaryota</taxon>
        <taxon>Metazoa</taxon>
        <taxon>Chordata</taxon>
        <taxon>Craniata</taxon>
        <taxon>Vertebrata</taxon>
        <taxon>Euteleostomi</taxon>
        <taxon>Archelosauria</taxon>
        <taxon>Archosauria</taxon>
        <taxon>Dinosauria</taxon>
        <taxon>Saurischia</taxon>
        <taxon>Theropoda</taxon>
        <taxon>Coelurosauria</taxon>
        <taxon>Aves</taxon>
        <taxon>Neognathae</taxon>
        <taxon>Neoaves</taxon>
        <taxon>Telluraves</taxon>
        <taxon>Australaves</taxon>
        <taxon>Passeriformes</taxon>
        <taxon>Passeroidea</taxon>
        <taxon>Icteridae</taxon>
        <taxon>Molothrus</taxon>
    </lineage>
</organism>
<dbReference type="InterPro" id="IPR026202">
    <property type="entry name" value="GOLGB1"/>
</dbReference>